<accession>A0A6H1ZUS5</accession>
<proteinExistence type="predicted"/>
<organism evidence="2">
    <name type="scientific">viral metagenome</name>
    <dbReference type="NCBI Taxonomy" id="1070528"/>
    <lineage>
        <taxon>unclassified sequences</taxon>
        <taxon>metagenomes</taxon>
        <taxon>organismal metagenomes</taxon>
    </lineage>
</organism>
<sequence>MKILFIGGNGNISWYCIQEAIRQRHEVWMLHRGATTETRRKTQPEVTVLHADTRDYNATKRVLGELKFDVVIDFICYNKEQAQFDIRMFENITDQFVFISTTSVYERESINLPYREGSPKDLNSIREYTRNKLKAERAFRQAYTYAGFPVVIIRPCYTYDTIIPVSCGLNDWTVAQRILDGKPPIILGDGSNLFTFTHSKDFASALIPLCEHPDAVGEVFNITGDEVLNWKEATNILCETLGVKTDYLYIPTEYVCRYLERMNPIKTKDMVSDFRSQKMWSDVFNNDKIKRFVPGWNPDTTLRTGLRETIDWMHGETKRKRIDPVIDELLDGLTERFVGMMR</sequence>
<dbReference type="InterPro" id="IPR036291">
    <property type="entry name" value="NAD(P)-bd_dom_sf"/>
</dbReference>
<reference evidence="2" key="1">
    <citation type="submission" date="2020-03" db="EMBL/GenBank/DDBJ databases">
        <title>The deep terrestrial virosphere.</title>
        <authorList>
            <person name="Holmfeldt K."/>
            <person name="Nilsson E."/>
            <person name="Simone D."/>
            <person name="Lopez-Fernandez M."/>
            <person name="Wu X."/>
            <person name="de Brujin I."/>
            <person name="Lundin D."/>
            <person name="Andersson A."/>
            <person name="Bertilsson S."/>
            <person name="Dopson M."/>
        </authorList>
    </citation>
    <scope>NUCLEOTIDE SEQUENCE</scope>
    <source>
        <strain evidence="2">TM448A02043</strain>
    </source>
</reference>
<name>A0A6H1ZUS5_9ZZZZ</name>
<dbReference type="InterPro" id="IPR001509">
    <property type="entry name" value="Epimerase_deHydtase"/>
</dbReference>
<dbReference type="EMBL" id="MT144249">
    <property type="protein sequence ID" value="QJA51268.1"/>
    <property type="molecule type" value="Genomic_DNA"/>
</dbReference>
<dbReference type="SUPFAM" id="SSF51735">
    <property type="entry name" value="NAD(P)-binding Rossmann-fold domains"/>
    <property type="match status" value="1"/>
</dbReference>
<feature type="domain" description="NAD-dependent epimerase/dehydratase" evidence="1">
    <location>
        <begin position="3"/>
        <end position="222"/>
    </location>
</feature>
<dbReference type="Pfam" id="PF01370">
    <property type="entry name" value="Epimerase"/>
    <property type="match status" value="1"/>
</dbReference>
<protein>
    <submittedName>
        <fullName evidence="2">Putative NADH dehydrogenase</fullName>
    </submittedName>
</protein>
<dbReference type="PANTHER" id="PTHR43245">
    <property type="entry name" value="BIFUNCTIONAL POLYMYXIN RESISTANCE PROTEIN ARNA"/>
    <property type="match status" value="1"/>
</dbReference>
<dbReference type="InterPro" id="IPR050177">
    <property type="entry name" value="Lipid_A_modif_metabolic_enz"/>
</dbReference>
<gene>
    <name evidence="2" type="ORF">TM448A02043_0013</name>
</gene>
<dbReference type="AlphaFoldDB" id="A0A6H1ZUS5"/>
<dbReference type="Gene3D" id="3.40.50.720">
    <property type="entry name" value="NAD(P)-binding Rossmann-like Domain"/>
    <property type="match status" value="1"/>
</dbReference>
<evidence type="ECO:0000313" key="2">
    <source>
        <dbReference type="EMBL" id="QJA51268.1"/>
    </source>
</evidence>
<evidence type="ECO:0000259" key="1">
    <source>
        <dbReference type="Pfam" id="PF01370"/>
    </source>
</evidence>